<protein>
    <submittedName>
        <fullName evidence="5">N-acetylmuramoyl-L-alanine amidase</fullName>
    </submittedName>
</protein>
<name>A0ABR8QCQ9_9CELL</name>
<proteinExistence type="inferred from homology"/>
<dbReference type="InterPro" id="IPR036505">
    <property type="entry name" value="Amidase/PGRP_sf"/>
</dbReference>
<dbReference type="Gene3D" id="3.40.80.10">
    <property type="entry name" value="Peptidoglycan recognition protein-like"/>
    <property type="match status" value="1"/>
</dbReference>
<dbReference type="Proteomes" id="UP000604241">
    <property type="component" value="Unassembled WGS sequence"/>
</dbReference>
<gene>
    <name evidence="5" type="ORF">H9657_07990</name>
</gene>
<feature type="signal peptide" evidence="2">
    <location>
        <begin position="1"/>
        <end position="20"/>
    </location>
</feature>
<sequence>MSRNAVAVVAFALLSAPLGAVSPAAASVSTPSPAEAAEATVQLADVVLAGRASAPAGQQPDDTVDPADLTHVVAGAPPSVGPTDRVLTAAIRTDDVQTVGMTWPEGSSAGALSVPRVRSLTDGTWSEWVDLEVADDGPDVGTADAEHAGRGGTDPVWVGDDAEAVQLSFSASVGPMATAGLRLALVGSPQTEPATGSGGIGAGRGATVPTAVGAGGIITRAEWGARSPACTPDVARTLVGGVVHHTATTNAYSSTAEVMQQLRNIQAYHIDGRGWCDIGYNFLVDKWGLAYEGRVGSLEKAVIGVHAGGFNTGTVGVSMIGTYDARPSDATLRTVGNLLRSKLGPYGVRLNGWMTYYTSGGENSRYANQNVTLPTVFGHRDVSYTACPGNGGHGALDAIRAMDPYDVQGAIRDVWAASGYGGGVLGMPVSSVIGGLRGGGRYQVFERGSVYDVPGIGASLVTTAFDAAWPTASRENGPLGYPVSGPSTSADGTVTQRFERGVVLQLPGRYPVSVADSVAAVWERVKDVLGRPVTGTLTGLRGGGMFQLFEGGGVYDVPGRGTFYVTSAFDAVWPPSSRENGPLGYPVSDPVRASDGTVSQSFETGTVVQRPGEAPRSSTSAVDRLWQSLGGASGVLGTPVSTTVPLRSGGYYQQFTRGAVYHSPVGGTRYVLPEFDAAWPTATRENGPLGYPVSDPLPLRDGGRYQSFERGAIYSSGAGTFAVSPAFDAVWPSSQRENGPLGYPTSAAVRGADGTVTQRFERGAVVQVAGGAPVSMSSAVLTAWTAAGGAGGALGAPLGGTVRGLRDGGSYQSFQRGAIYSSGAGTFAVSPAFDAVWPSSQRENGP</sequence>
<keyword evidence="6" id="KW-1185">Reference proteome</keyword>
<dbReference type="PANTHER" id="PTHR11022">
    <property type="entry name" value="PEPTIDOGLYCAN RECOGNITION PROTEIN"/>
    <property type="match status" value="1"/>
</dbReference>
<evidence type="ECO:0000259" key="4">
    <source>
        <dbReference type="SMART" id="SM00701"/>
    </source>
</evidence>
<dbReference type="SUPFAM" id="SSF55846">
    <property type="entry name" value="N-acetylmuramoyl-L-alanine amidase-like"/>
    <property type="match status" value="1"/>
</dbReference>
<evidence type="ECO:0000256" key="2">
    <source>
        <dbReference type="SAM" id="SignalP"/>
    </source>
</evidence>
<dbReference type="SMART" id="SM00644">
    <property type="entry name" value="Ami_2"/>
    <property type="match status" value="1"/>
</dbReference>
<dbReference type="SMART" id="SM00701">
    <property type="entry name" value="PGRP"/>
    <property type="match status" value="1"/>
</dbReference>
<dbReference type="CDD" id="cd06583">
    <property type="entry name" value="PGRP"/>
    <property type="match status" value="1"/>
</dbReference>
<comment type="caution">
    <text evidence="5">The sequence shown here is derived from an EMBL/GenBank/DDBJ whole genome shotgun (WGS) entry which is preliminary data.</text>
</comment>
<evidence type="ECO:0000313" key="6">
    <source>
        <dbReference type="Proteomes" id="UP000604241"/>
    </source>
</evidence>
<feature type="domain" description="N-acetylmuramoyl-L-alanine amidase" evidence="3">
    <location>
        <begin position="227"/>
        <end position="389"/>
    </location>
</feature>
<evidence type="ECO:0000313" key="5">
    <source>
        <dbReference type="EMBL" id="MBD7918215.1"/>
    </source>
</evidence>
<dbReference type="PANTHER" id="PTHR11022:SF41">
    <property type="entry name" value="PEPTIDOGLYCAN-RECOGNITION PROTEIN LC-RELATED"/>
    <property type="match status" value="1"/>
</dbReference>
<dbReference type="EMBL" id="JACSQV010000005">
    <property type="protein sequence ID" value="MBD7918215.1"/>
    <property type="molecule type" value="Genomic_DNA"/>
</dbReference>
<accession>A0ABR8QCQ9</accession>
<organism evidence="5 6">
    <name type="scientific">Cellulomonas avistercoris</name>
    <dbReference type="NCBI Taxonomy" id="2762242"/>
    <lineage>
        <taxon>Bacteria</taxon>
        <taxon>Bacillati</taxon>
        <taxon>Actinomycetota</taxon>
        <taxon>Actinomycetes</taxon>
        <taxon>Micrococcales</taxon>
        <taxon>Cellulomonadaceae</taxon>
        <taxon>Cellulomonas</taxon>
    </lineage>
</organism>
<feature type="chain" id="PRO_5046344447" evidence="2">
    <location>
        <begin position="21"/>
        <end position="846"/>
    </location>
</feature>
<dbReference type="InterPro" id="IPR002502">
    <property type="entry name" value="Amidase_domain"/>
</dbReference>
<dbReference type="InterPro" id="IPR013207">
    <property type="entry name" value="LGFP"/>
</dbReference>
<dbReference type="Pfam" id="PF01510">
    <property type="entry name" value="Amidase_2"/>
    <property type="match status" value="1"/>
</dbReference>
<dbReference type="RefSeq" id="WP_191782140.1">
    <property type="nucleotide sequence ID" value="NZ_JACSQV010000005.1"/>
</dbReference>
<dbReference type="InterPro" id="IPR006619">
    <property type="entry name" value="PGRP_domain_met/bac"/>
</dbReference>
<reference evidence="5 6" key="1">
    <citation type="submission" date="2020-08" db="EMBL/GenBank/DDBJ databases">
        <title>A Genomic Blueprint of the Chicken Gut Microbiome.</title>
        <authorList>
            <person name="Gilroy R."/>
            <person name="Ravi A."/>
            <person name="Getino M."/>
            <person name="Pursley I."/>
            <person name="Horton D.L."/>
            <person name="Alikhan N.-F."/>
            <person name="Baker D."/>
            <person name="Gharbi K."/>
            <person name="Hall N."/>
            <person name="Watson M."/>
            <person name="Adriaenssens E.M."/>
            <person name="Foster-Nyarko E."/>
            <person name="Jarju S."/>
            <person name="Secka A."/>
            <person name="Antonio M."/>
            <person name="Oren A."/>
            <person name="Chaudhuri R."/>
            <person name="La Ragione R.M."/>
            <person name="Hildebrand F."/>
            <person name="Pallen M.J."/>
        </authorList>
    </citation>
    <scope>NUCLEOTIDE SEQUENCE [LARGE SCALE GENOMIC DNA]</scope>
    <source>
        <strain evidence="5 6">Sa3CUA2</strain>
    </source>
</reference>
<dbReference type="InterPro" id="IPR015510">
    <property type="entry name" value="PGRP"/>
</dbReference>
<feature type="domain" description="Peptidoglycan recognition protein family" evidence="4">
    <location>
        <begin position="215"/>
        <end position="361"/>
    </location>
</feature>
<dbReference type="Pfam" id="PF08310">
    <property type="entry name" value="LGFP"/>
    <property type="match status" value="7"/>
</dbReference>
<comment type="similarity">
    <text evidence="1">Belongs to the N-acetylmuramoyl-L-alanine amidase 2 family.</text>
</comment>
<evidence type="ECO:0000259" key="3">
    <source>
        <dbReference type="SMART" id="SM00644"/>
    </source>
</evidence>
<keyword evidence="2" id="KW-0732">Signal</keyword>
<evidence type="ECO:0000256" key="1">
    <source>
        <dbReference type="ARBA" id="ARBA00007553"/>
    </source>
</evidence>
<feature type="non-terminal residue" evidence="5">
    <location>
        <position position="846"/>
    </location>
</feature>